<evidence type="ECO:0000256" key="1">
    <source>
        <dbReference type="ARBA" id="ARBA00022553"/>
    </source>
</evidence>
<accession>A0ABY8LGX8</accession>
<dbReference type="RefSeq" id="WP_279966900.1">
    <property type="nucleotide sequence ID" value="NZ_CP122537.1"/>
</dbReference>
<dbReference type="CDD" id="cd00156">
    <property type="entry name" value="REC"/>
    <property type="match status" value="1"/>
</dbReference>
<keyword evidence="1 2" id="KW-0597">Phosphoprotein</keyword>
<evidence type="ECO:0000256" key="2">
    <source>
        <dbReference type="PROSITE-ProRule" id="PRU00169"/>
    </source>
</evidence>
<reference evidence="4 5" key="1">
    <citation type="submission" date="2023-04" db="EMBL/GenBank/DDBJ databases">
        <title>Jannaschia ovalis sp. nov., a marine bacterium isolated from sea tidal flat.</title>
        <authorList>
            <person name="Kwon D.Y."/>
            <person name="Kim J.-J."/>
        </authorList>
    </citation>
    <scope>NUCLEOTIDE SEQUENCE [LARGE SCALE GENOMIC DNA]</scope>
    <source>
        <strain evidence="4 5">GRR-S6-38</strain>
    </source>
</reference>
<protein>
    <submittedName>
        <fullName evidence="4">Response regulator</fullName>
    </submittedName>
</protein>
<dbReference type="PANTHER" id="PTHR44591">
    <property type="entry name" value="STRESS RESPONSE REGULATOR PROTEIN 1"/>
    <property type="match status" value="1"/>
</dbReference>
<dbReference type="InterPro" id="IPR001789">
    <property type="entry name" value="Sig_transdc_resp-reg_receiver"/>
</dbReference>
<feature type="modified residue" description="4-aspartylphosphate" evidence="2">
    <location>
        <position position="71"/>
    </location>
</feature>
<proteinExistence type="predicted"/>
<organism evidence="4 5">
    <name type="scientific">Jannaschia ovalis</name>
    <dbReference type="NCBI Taxonomy" id="3038773"/>
    <lineage>
        <taxon>Bacteria</taxon>
        <taxon>Pseudomonadati</taxon>
        <taxon>Pseudomonadota</taxon>
        <taxon>Alphaproteobacteria</taxon>
        <taxon>Rhodobacterales</taxon>
        <taxon>Roseobacteraceae</taxon>
        <taxon>Jannaschia</taxon>
    </lineage>
</organism>
<gene>
    <name evidence="4" type="ORF">P8627_06500</name>
</gene>
<sequence length="232" mass="24603">MDELALMARPAPTPSRPLLGQTVLLVEDSRFASEAVRLLALRSGARIRRADCVASADRHLNTYRAGIAIVDLGLPDGDGLELIGRLAAAGQRPDVILATSGRAREEVEADALAAGADAFLPKPIESLASFQALVLQHLPEAMRPVGLRVVGNEVVEPDRLALREDLDHAARLISDPDVAPGFVADFLRGVAQTGHDAALLAETEGLRGRAGDEARSHLAALLSRRLKARAAM</sequence>
<dbReference type="SUPFAM" id="SSF52172">
    <property type="entry name" value="CheY-like"/>
    <property type="match status" value="1"/>
</dbReference>
<evidence type="ECO:0000313" key="4">
    <source>
        <dbReference type="EMBL" id="WGH79907.1"/>
    </source>
</evidence>
<evidence type="ECO:0000313" key="5">
    <source>
        <dbReference type="Proteomes" id="UP001243420"/>
    </source>
</evidence>
<name>A0ABY8LGX8_9RHOB</name>
<dbReference type="SMART" id="SM00448">
    <property type="entry name" value="REC"/>
    <property type="match status" value="1"/>
</dbReference>
<dbReference type="InterPro" id="IPR050595">
    <property type="entry name" value="Bact_response_regulator"/>
</dbReference>
<dbReference type="Pfam" id="PF00072">
    <property type="entry name" value="Response_reg"/>
    <property type="match status" value="1"/>
</dbReference>
<dbReference type="Gene3D" id="3.40.50.2300">
    <property type="match status" value="1"/>
</dbReference>
<dbReference type="Proteomes" id="UP001243420">
    <property type="component" value="Chromosome"/>
</dbReference>
<feature type="domain" description="Response regulatory" evidence="3">
    <location>
        <begin position="22"/>
        <end position="137"/>
    </location>
</feature>
<dbReference type="PROSITE" id="PS50110">
    <property type="entry name" value="RESPONSE_REGULATORY"/>
    <property type="match status" value="1"/>
</dbReference>
<dbReference type="PANTHER" id="PTHR44591:SF25">
    <property type="entry name" value="CHEMOTAXIS TWO-COMPONENT RESPONSE REGULATOR"/>
    <property type="match status" value="1"/>
</dbReference>
<keyword evidence="5" id="KW-1185">Reference proteome</keyword>
<dbReference type="InterPro" id="IPR011006">
    <property type="entry name" value="CheY-like_superfamily"/>
</dbReference>
<evidence type="ECO:0000259" key="3">
    <source>
        <dbReference type="PROSITE" id="PS50110"/>
    </source>
</evidence>
<dbReference type="EMBL" id="CP122537">
    <property type="protein sequence ID" value="WGH79907.1"/>
    <property type="molecule type" value="Genomic_DNA"/>
</dbReference>